<dbReference type="Proteomes" id="UP000586305">
    <property type="component" value="Unassembled WGS sequence"/>
</dbReference>
<name>A0A849VFU5_9GAMM</name>
<accession>A0A849VFU5</accession>
<evidence type="ECO:0000313" key="1">
    <source>
        <dbReference type="EMBL" id="NOU52146.1"/>
    </source>
</evidence>
<proteinExistence type="predicted"/>
<dbReference type="EMBL" id="JABBPG010000008">
    <property type="protein sequence ID" value="NOU52146.1"/>
    <property type="molecule type" value="Genomic_DNA"/>
</dbReference>
<protein>
    <submittedName>
        <fullName evidence="1">Uncharacterized protein</fullName>
    </submittedName>
</protein>
<organism evidence="1 2">
    <name type="scientific">Pseudoalteromonas caenipelagi</name>
    <dbReference type="NCBI Taxonomy" id="2726988"/>
    <lineage>
        <taxon>Bacteria</taxon>
        <taxon>Pseudomonadati</taxon>
        <taxon>Pseudomonadota</taxon>
        <taxon>Gammaproteobacteria</taxon>
        <taxon>Alteromonadales</taxon>
        <taxon>Pseudoalteromonadaceae</taxon>
        <taxon>Pseudoalteromonas</taxon>
    </lineage>
</organism>
<dbReference type="RefSeq" id="WP_171627206.1">
    <property type="nucleotide sequence ID" value="NZ_JABBPG010000008.1"/>
</dbReference>
<keyword evidence="2" id="KW-1185">Reference proteome</keyword>
<reference evidence="1 2" key="1">
    <citation type="submission" date="2020-04" db="EMBL/GenBank/DDBJ databases">
        <title>Pseudoalteromonas caenipelagi sp. nov., isolated from a tidal flat.</title>
        <authorList>
            <person name="Park S."/>
            <person name="Yoon J.-H."/>
        </authorList>
    </citation>
    <scope>NUCLEOTIDE SEQUENCE [LARGE SCALE GENOMIC DNA]</scope>
    <source>
        <strain evidence="1 2">JBTF-M23</strain>
    </source>
</reference>
<gene>
    <name evidence="1" type="ORF">HG263_16575</name>
</gene>
<sequence>MFETKTKQHEQCKQFRKVIIQQMRRGGGNGVDDYHEEERKGKAEFANQNFARARYFFERAKKGREEIGGAHGGLDAGHKAAVQYLDRRIAACDQNIRDQAGPTVRTSEAHPDAFKKFTWGKR</sequence>
<dbReference type="AlphaFoldDB" id="A0A849VFU5"/>
<comment type="caution">
    <text evidence="1">The sequence shown here is derived from an EMBL/GenBank/DDBJ whole genome shotgun (WGS) entry which is preliminary data.</text>
</comment>
<evidence type="ECO:0000313" key="2">
    <source>
        <dbReference type="Proteomes" id="UP000586305"/>
    </source>
</evidence>